<evidence type="ECO:0000313" key="2">
    <source>
        <dbReference type="Proteomes" id="UP000799764"/>
    </source>
</evidence>
<dbReference type="AlphaFoldDB" id="A0A9P4PMF0"/>
<dbReference type="OrthoDB" id="2520703at2759"/>
<dbReference type="SUPFAM" id="SSF52047">
    <property type="entry name" value="RNI-like"/>
    <property type="match status" value="1"/>
</dbReference>
<reference evidence="1" key="1">
    <citation type="journal article" date="2020" name="Stud. Mycol.">
        <title>101 Dothideomycetes genomes: a test case for predicting lifestyles and emergence of pathogens.</title>
        <authorList>
            <person name="Haridas S."/>
            <person name="Albert R."/>
            <person name="Binder M."/>
            <person name="Bloem J."/>
            <person name="Labutti K."/>
            <person name="Salamov A."/>
            <person name="Andreopoulos B."/>
            <person name="Baker S."/>
            <person name="Barry K."/>
            <person name="Bills G."/>
            <person name="Bluhm B."/>
            <person name="Cannon C."/>
            <person name="Castanera R."/>
            <person name="Culley D."/>
            <person name="Daum C."/>
            <person name="Ezra D."/>
            <person name="Gonzalez J."/>
            <person name="Henrissat B."/>
            <person name="Kuo A."/>
            <person name="Liang C."/>
            <person name="Lipzen A."/>
            <person name="Lutzoni F."/>
            <person name="Magnuson J."/>
            <person name="Mondo S."/>
            <person name="Nolan M."/>
            <person name="Ohm R."/>
            <person name="Pangilinan J."/>
            <person name="Park H.-J."/>
            <person name="Ramirez L."/>
            <person name="Alfaro M."/>
            <person name="Sun H."/>
            <person name="Tritt A."/>
            <person name="Yoshinaga Y."/>
            <person name="Zwiers L.-H."/>
            <person name="Turgeon B."/>
            <person name="Goodwin S."/>
            <person name="Spatafora J."/>
            <person name="Crous P."/>
            <person name="Grigoriev I."/>
        </authorList>
    </citation>
    <scope>NUCLEOTIDE SEQUENCE</scope>
    <source>
        <strain evidence="1">CBS 690.94</strain>
    </source>
</reference>
<dbReference type="EMBL" id="MU001498">
    <property type="protein sequence ID" value="KAF2446637.1"/>
    <property type="molecule type" value="Genomic_DNA"/>
</dbReference>
<proteinExistence type="predicted"/>
<comment type="caution">
    <text evidence="1">The sequence shown here is derived from an EMBL/GenBank/DDBJ whole genome shotgun (WGS) entry which is preliminary data.</text>
</comment>
<dbReference type="Gene3D" id="3.80.10.10">
    <property type="entry name" value="Ribonuclease Inhibitor"/>
    <property type="match status" value="1"/>
</dbReference>
<dbReference type="Proteomes" id="UP000799764">
    <property type="component" value="Unassembled WGS sequence"/>
</dbReference>
<evidence type="ECO:0000313" key="1">
    <source>
        <dbReference type="EMBL" id="KAF2446637.1"/>
    </source>
</evidence>
<name>A0A9P4PMF0_9PLEO</name>
<gene>
    <name evidence="1" type="ORF">P171DRAFT_430746</name>
</gene>
<sequence>MARTKPRRKRPPRTAPLQKDTSWEFETKYLFKPGANVIAAKLGTRSLLDLPDELILLVISELLAIRLDQPQSLAFKNRHKETDRQYENYYRRSALYALCLTSKRLNRLAIPALYDAIVGSTTSYGIKPLRLVCRTLTDREELRSHVQYVENLLEDCLGNKLFNDLEDGNADKWVNEYFQKLAWIIRMCPNIQQMSVISIESPDFTFWRCLLDLPDEGMWDQDRRNMQSVPRHSLRKLQKLTLQTNVSEGYMRQHLVDLNRIYVALLGCSPLTELRASGVTGGLSYHIPSGLTFERLQRIEITECTLPFKDVDNLLSVCDNLRHFVCHWTFLWCQLSHEQVELLPNLQKHHKTMETLCLMASRAGFEYTSSDSWVSCPSLCQMATLKEAKLCNLFIPDKQCRITELPGGVPEFPIAPELPPSLENLTISYTMRYIDSDTWRTSDCTSLQRLAVDCTQHLPRLRDLVIQYEGGRVGLYGGDDEDLVRSFGEQGVRLRVVEKVDVPAMLNQD</sequence>
<organism evidence="1 2">
    <name type="scientific">Karstenula rhodostoma CBS 690.94</name>
    <dbReference type="NCBI Taxonomy" id="1392251"/>
    <lineage>
        <taxon>Eukaryota</taxon>
        <taxon>Fungi</taxon>
        <taxon>Dikarya</taxon>
        <taxon>Ascomycota</taxon>
        <taxon>Pezizomycotina</taxon>
        <taxon>Dothideomycetes</taxon>
        <taxon>Pleosporomycetidae</taxon>
        <taxon>Pleosporales</taxon>
        <taxon>Massarineae</taxon>
        <taxon>Didymosphaeriaceae</taxon>
        <taxon>Karstenula</taxon>
    </lineage>
</organism>
<dbReference type="InterPro" id="IPR032675">
    <property type="entry name" value="LRR_dom_sf"/>
</dbReference>
<accession>A0A9P4PMF0</accession>
<keyword evidence="2" id="KW-1185">Reference proteome</keyword>
<protein>
    <submittedName>
        <fullName evidence="1">Uncharacterized protein</fullName>
    </submittedName>
</protein>